<evidence type="ECO:0000313" key="3">
    <source>
        <dbReference type="Proteomes" id="UP000789831"/>
    </source>
</evidence>
<gene>
    <name evidence="2" type="ORF">AGERDE_LOCUS12931</name>
</gene>
<sequence length="147" mass="17234">MVPDIFIYSAHPLSPTPISVPWIRILPPVEIVGLIFRNFDPEADKIDKETGQYLNGNQKVFRRKDNTYFYRCQEKLVGQVANPLRLSKNYRLGTRSLKLNKEFTTLKNKITQKLQSQQQTITEINQKLQESNRQLELAEKENQENEK</sequence>
<name>A0A9N9EUF0_9GLOM</name>
<evidence type="ECO:0000313" key="2">
    <source>
        <dbReference type="EMBL" id="CAG8686735.1"/>
    </source>
</evidence>
<protein>
    <submittedName>
        <fullName evidence="2">4319_t:CDS:1</fullName>
    </submittedName>
</protein>
<accession>A0A9N9EUF0</accession>
<dbReference type="AlphaFoldDB" id="A0A9N9EUF0"/>
<keyword evidence="3" id="KW-1185">Reference proteome</keyword>
<dbReference type="Proteomes" id="UP000789831">
    <property type="component" value="Unassembled WGS sequence"/>
</dbReference>
<proteinExistence type="predicted"/>
<comment type="caution">
    <text evidence="2">The sequence shown here is derived from an EMBL/GenBank/DDBJ whole genome shotgun (WGS) entry which is preliminary data.</text>
</comment>
<organism evidence="2 3">
    <name type="scientific">Ambispora gerdemannii</name>
    <dbReference type="NCBI Taxonomy" id="144530"/>
    <lineage>
        <taxon>Eukaryota</taxon>
        <taxon>Fungi</taxon>
        <taxon>Fungi incertae sedis</taxon>
        <taxon>Mucoromycota</taxon>
        <taxon>Glomeromycotina</taxon>
        <taxon>Glomeromycetes</taxon>
        <taxon>Archaeosporales</taxon>
        <taxon>Ambisporaceae</taxon>
        <taxon>Ambispora</taxon>
    </lineage>
</organism>
<reference evidence="2" key="1">
    <citation type="submission" date="2021-06" db="EMBL/GenBank/DDBJ databases">
        <authorList>
            <person name="Kallberg Y."/>
            <person name="Tangrot J."/>
            <person name="Rosling A."/>
        </authorList>
    </citation>
    <scope>NUCLEOTIDE SEQUENCE</scope>
    <source>
        <strain evidence="2">MT106</strain>
    </source>
</reference>
<feature type="coiled-coil region" evidence="1">
    <location>
        <begin position="107"/>
        <end position="145"/>
    </location>
</feature>
<feature type="non-terminal residue" evidence="2">
    <location>
        <position position="1"/>
    </location>
</feature>
<dbReference type="EMBL" id="CAJVPL010012513">
    <property type="protein sequence ID" value="CAG8686735.1"/>
    <property type="molecule type" value="Genomic_DNA"/>
</dbReference>
<evidence type="ECO:0000256" key="1">
    <source>
        <dbReference type="SAM" id="Coils"/>
    </source>
</evidence>
<keyword evidence="1" id="KW-0175">Coiled coil</keyword>